<dbReference type="RefSeq" id="WP_210665342.1">
    <property type="nucleotide sequence ID" value="NZ_JAGFBV010000005.1"/>
</dbReference>
<dbReference type="Pfam" id="PF17866">
    <property type="entry name" value="AAA_lid_6"/>
    <property type="match status" value="1"/>
</dbReference>
<dbReference type="PANTHER" id="PTHR43392">
    <property type="entry name" value="AAA-TYPE ATPASE FAMILY PROTEIN / ANKYRIN REPEAT FAMILY PROTEIN"/>
    <property type="match status" value="1"/>
</dbReference>
<dbReference type="Proteomes" id="UP000675047">
    <property type="component" value="Unassembled WGS sequence"/>
</dbReference>
<comment type="caution">
    <text evidence="6">The sequence shown here is derived from an EMBL/GenBank/DDBJ whole genome shotgun (WGS) entry which is preliminary data.</text>
</comment>
<keyword evidence="3" id="KW-0067">ATP-binding</keyword>
<feature type="compositionally biased region" description="Basic and acidic residues" evidence="4">
    <location>
        <begin position="495"/>
        <end position="513"/>
    </location>
</feature>
<dbReference type="Gene3D" id="1.10.8.60">
    <property type="match status" value="1"/>
</dbReference>
<feature type="domain" description="AAA+ ATPase" evidence="5">
    <location>
        <begin position="273"/>
        <end position="412"/>
    </location>
</feature>
<evidence type="ECO:0000256" key="3">
    <source>
        <dbReference type="ARBA" id="ARBA00022840"/>
    </source>
</evidence>
<dbReference type="InterPro" id="IPR003959">
    <property type="entry name" value="ATPase_AAA_core"/>
</dbReference>
<dbReference type="PRINTS" id="PR00819">
    <property type="entry name" value="CBXCFQXSUPER"/>
</dbReference>
<dbReference type="InterPro" id="IPR050773">
    <property type="entry name" value="CbxX/CfxQ_RuBisCO_ESX"/>
</dbReference>
<evidence type="ECO:0000313" key="6">
    <source>
        <dbReference type="EMBL" id="MBP4137304.1"/>
    </source>
</evidence>
<dbReference type="SUPFAM" id="SSF52540">
    <property type="entry name" value="P-loop containing nucleoside triphosphate hydrolases"/>
    <property type="match status" value="1"/>
</dbReference>
<evidence type="ECO:0000256" key="2">
    <source>
        <dbReference type="ARBA" id="ARBA00022741"/>
    </source>
</evidence>
<gene>
    <name evidence="6" type="ORF">J3495_04315</name>
</gene>
<protein>
    <submittedName>
        <fullName evidence="6">AAA family ATPase</fullName>
    </submittedName>
</protein>
<evidence type="ECO:0000256" key="1">
    <source>
        <dbReference type="ARBA" id="ARBA00010378"/>
    </source>
</evidence>
<dbReference type="GO" id="GO:0005524">
    <property type="term" value="F:ATP binding"/>
    <property type="evidence" value="ECO:0007669"/>
    <property type="project" value="UniProtKB-KW"/>
</dbReference>
<organism evidence="6 7">
    <name type="scientific">Flavobacterium geliluteum</name>
    <dbReference type="NCBI Taxonomy" id="2816120"/>
    <lineage>
        <taxon>Bacteria</taxon>
        <taxon>Pseudomonadati</taxon>
        <taxon>Bacteroidota</taxon>
        <taxon>Flavobacteriia</taxon>
        <taxon>Flavobacteriales</taxon>
        <taxon>Flavobacteriaceae</taxon>
        <taxon>Flavobacterium</taxon>
    </lineage>
</organism>
<evidence type="ECO:0000256" key="4">
    <source>
        <dbReference type="SAM" id="MobiDB-lite"/>
    </source>
</evidence>
<name>A0A941AVB5_9FLAO</name>
<evidence type="ECO:0000313" key="7">
    <source>
        <dbReference type="Proteomes" id="UP000675047"/>
    </source>
</evidence>
<reference evidence="6 7" key="1">
    <citation type="submission" date="2021-03" db="EMBL/GenBank/DDBJ databases">
        <title>Flavobacterium Flabelliformis Sp. Nov. And Flavobacterium Geliluteum Sp. Nov., Two Novel Multidrug Resistant Psychrophilic Species Isolated From Antarctica.</title>
        <authorList>
            <person name="Kralova S."/>
            <person name="Busse H.J."/>
            <person name="Bezdicek M."/>
            <person name="Nykrynova M."/>
            <person name="Kroupova E."/>
            <person name="Krsek D."/>
            <person name="Sedlacek I."/>
        </authorList>
    </citation>
    <scope>NUCLEOTIDE SEQUENCE [LARGE SCALE GENOMIC DNA]</scope>
    <source>
        <strain evidence="6 7">P7388</strain>
    </source>
</reference>
<comment type="similarity">
    <text evidence="1">Belongs to the CbxX/CfxQ family.</text>
</comment>
<dbReference type="InterPro" id="IPR027417">
    <property type="entry name" value="P-loop_NTPase"/>
</dbReference>
<dbReference type="InterPro" id="IPR000641">
    <property type="entry name" value="CbxX/CfxQ"/>
</dbReference>
<accession>A0A941AVB5</accession>
<keyword evidence="2" id="KW-0547">Nucleotide-binding</keyword>
<dbReference type="SMART" id="SM00382">
    <property type="entry name" value="AAA"/>
    <property type="match status" value="1"/>
</dbReference>
<dbReference type="InterPro" id="IPR041627">
    <property type="entry name" value="AAA_lid_6"/>
</dbReference>
<feature type="region of interest" description="Disordered" evidence="4">
    <location>
        <begin position="492"/>
        <end position="513"/>
    </location>
</feature>
<dbReference type="InterPro" id="IPR003593">
    <property type="entry name" value="AAA+_ATPase"/>
</dbReference>
<dbReference type="EMBL" id="JAGFBV010000005">
    <property type="protein sequence ID" value="MBP4137304.1"/>
    <property type="molecule type" value="Genomic_DNA"/>
</dbReference>
<dbReference type="Gene3D" id="3.40.50.300">
    <property type="entry name" value="P-loop containing nucleotide triphosphate hydrolases"/>
    <property type="match status" value="1"/>
</dbReference>
<evidence type="ECO:0000259" key="5">
    <source>
        <dbReference type="SMART" id="SM00382"/>
    </source>
</evidence>
<dbReference type="PANTHER" id="PTHR43392:SF2">
    <property type="entry name" value="AAA-TYPE ATPASE FAMILY PROTEIN _ ANKYRIN REPEAT FAMILY PROTEIN"/>
    <property type="match status" value="1"/>
</dbReference>
<proteinExistence type="inferred from homology"/>
<dbReference type="GO" id="GO:0016887">
    <property type="term" value="F:ATP hydrolysis activity"/>
    <property type="evidence" value="ECO:0007669"/>
    <property type="project" value="InterPro"/>
</dbReference>
<dbReference type="Pfam" id="PF00004">
    <property type="entry name" value="AAA"/>
    <property type="match status" value="1"/>
</dbReference>
<keyword evidence="7" id="KW-1185">Reference proteome</keyword>
<dbReference type="FunFam" id="3.40.50.300:FF:000216">
    <property type="entry name" value="Type VII secretion ATPase EccA"/>
    <property type="match status" value="1"/>
</dbReference>
<dbReference type="AlphaFoldDB" id="A0A941AVB5"/>
<sequence>MSKKNNPISIIIEESFLSLKKYLETNISSNEAVFTASFVTNLHKETLSILEICTVLNQDATFIQKINQEVNPLTSRGLLFKVEHFFLSDMIALYDQESIKKSEKSQFVLAYYYDALRNNHFADENSINELNQLVFTEDFKKHLLKIKKENTIITSNSNQQKSKYLLPEALAEQNHDKLKEVLIKYQNFLHFAFDKKFESTTDFNFFLGLNLNKPKSKNKEVGNFPEEDTLEKVLEELNQLVGLAAVKKDVGELINLLEIQKKRSKQGLKNVEITLHTVFLGPPGTGKTSVARLLSRIFKHLDFLSKGQMYETDREGLVAGYVGQTATKVDAAVESSLGGVLFIDEAYALTQNAFGNDYGAEAVNTLLKRMEDHRDDLAVVVAGYTEPMKIFVGSNPGLRSRFNRFFYFDHFSPDELFQIFESFCIKSDFIVSEDAKEKLKDTFELLYAKKDESFGNARVVRNLFEKCIQNQANRIVKLKKISNKTLKTLTEEDIPEPKETEKSIGFATKEENL</sequence>